<dbReference type="AlphaFoldDB" id="A0A518AVG1"/>
<evidence type="ECO:0000256" key="2">
    <source>
        <dbReference type="ARBA" id="ARBA00023015"/>
    </source>
</evidence>
<dbReference type="Proteomes" id="UP000315750">
    <property type="component" value="Chromosome"/>
</dbReference>
<dbReference type="GO" id="GO:0006352">
    <property type="term" value="P:DNA-templated transcription initiation"/>
    <property type="evidence" value="ECO:0007669"/>
    <property type="project" value="InterPro"/>
</dbReference>
<dbReference type="InterPro" id="IPR007627">
    <property type="entry name" value="RNA_pol_sigma70_r2"/>
</dbReference>
<protein>
    <submittedName>
        <fullName evidence="7">ECF RNA polymerase sigma factor SigW</fullName>
    </submittedName>
</protein>
<keyword evidence="2" id="KW-0805">Transcription regulation</keyword>
<evidence type="ECO:0000259" key="5">
    <source>
        <dbReference type="Pfam" id="PF04542"/>
    </source>
</evidence>
<dbReference type="InterPro" id="IPR014331">
    <property type="entry name" value="RNA_pol_sigma70_ECF_RHOBA"/>
</dbReference>
<dbReference type="GO" id="GO:0003677">
    <property type="term" value="F:DNA binding"/>
    <property type="evidence" value="ECO:0007669"/>
    <property type="project" value="InterPro"/>
</dbReference>
<evidence type="ECO:0000256" key="1">
    <source>
        <dbReference type="ARBA" id="ARBA00010641"/>
    </source>
</evidence>
<dbReference type="Gene3D" id="1.10.10.10">
    <property type="entry name" value="Winged helix-like DNA-binding domain superfamily/Winged helix DNA-binding domain"/>
    <property type="match status" value="1"/>
</dbReference>
<dbReference type="NCBIfam" id="TIGR02989">
    <property type="entry name" value="Sig-70_gvs1"/>
    <property type="match status" value="1"/>
</dbReference>
<dbReference type="PANTHER" id="PTHR43133">
    <property type="entry name" value="RNA POLYMERASE ECF-TYPE SIGMA FACTO"/>
    <property type="match status" value="1"/>
</dbReference>
<keyword evidence="4" id="KW-0804">Transcription</keyword>
<dbReference type="NCBIfam" id="TIGR02937">
    <property type="entry name" value="sigma70-ECF"/>
    <property type="match status" value="1"/>
</dbReference>
<dbReference type="RefSeq" id="WP_145251047.1">
    <property type="nucleotide sequence ID" value="NZ_CP036278.1"/>
</dbReference>
<dbReference type="Pfam" id="PF08281">
    <property type="entry name" value="Sigma70_r4_2"/>
    <property type="match status" value="1"/>
</dbReference>
<dbReference type="InterPro" id="IPR013325">
    <property type="entry name" value="RNA_pol_sigma_r2"/>
</dbReference>
<evidence type="ECO:0000313" key="7">
    <source>
        <dbReference type="EMBL" id="QDU58701.1"/>
    </source>
</evidence>
<dbReference type="InterPro" id="IPR013249">
    <property type="entry name" value="RNA_pol_sigma70_r4_t2"/>
</dbReference>
<gene>
    <name evidence="7" type="primary">sigW_7</name>
    <name evidence="7" type="ORF">Pan181_49410</name>
</gene>
<reference evidence="7 8" key="1">
    <citation type="submission" date="2019-02" db="EMBL/GenBank/DDBJ databases">
        <title>Deep-cultivation of Planctomycetes and their phenomic and genomic characterization uncovers novel biology.</title>
        <authorList>
            <person name="Wiegand S."/>
            <person name="Jogler M."/>
            <person name="Boedeker C."/>
            <person name="Pinto D."/>
            <person name="Vollmers J."/>
            <person name="Rivas-Marin E."/>
            <person name="Kohn T."/>
            <person name="Peeters S.H."/>
            <person name="Heuer A."/>
            <person name="Rast P."/>
            <person name="Oberbeckmann S."/>
            <person name="Bunk B."/>
            <person name="Jeske O."/>
            <person name="Meyerdierks A."/>
            <person name="Storesund J.E."/>
            <person name="Kallscheuer N."/>
            <person name="Luecker S."/>
            <person name="Lage O.M."/>
            <person name="Pohl T."/>
            <person name="Merkel B.J."/>
            <person name="Hornburger P."/>
            <person name="Mueller R.-W."/>
            <person name="Bruemmer F."/>
            <person name="Labrenz M."/>
            <person name="Spormann A.M."/>
            <person name="Op den Camp H."/>
            <person name="Overmann J."/>
            <person name="Amann R."/>
            <person name="Jetten M.S.M."/>
            <person name="Mascher T."/>
            <person name="Medema M.H."/>
            <person name="Devos D.P."/>
            <person name="Kaster A.-K."/>
            <person name="Ovreas L."/>
            <person name="Rohde M."/>
            <person name="Galperin M.Y."/>
            <person name="Jogler C."/>
        </authorList>
    </citation>
    <scope>NUCLEOTIDE SEQUENCE [LARGE SCALE GENOMIC DNA]</scope>
    <source>
        <strain evidence="7 8">Pan181</strain>
    </source>
</reference>
<dbReference type="SUPFAM" id="SSF88946">
    <property type="entry name" value="Sigma2 domain of RNA polymerase sigma factors"/>
    <property type="match status" value="1"/>
</dbReference>
<keyword evidence="3" id="KW-0731">Sigma factor</keyword>
<name>A0A518AVG1_9BACT</name>
<keyword evidence="8" id="KW-1185">Reference proteome</keyword>
<dbReference type="PANTHER" id="PTHR43133:SF51">
    <property type="entry name" value="RNA POLYMERASE SIGMA FACTOR"/>
    <property type="match status" value="1"/>
</dbReference>
<dbReference type="Pfam" id="PF04542">
    <property type="entry name" value="Sigma70_r2"/>
    <property type="match status" value="1"/>
</dbReference>
<dbReference type="OrthoDB" id="6383365at2"/>
<dbReference type="EMBL" id="CP036278">
    <property type="protein sequence ID" value="QDU58701.1"/>
    <property type="molecule type" value="Genomic_DNA"/>
</dbReference>
<sequence>MKDLPSGKRTEEFLRLYNQEQRKIYAYIRTLLYSPEEVEDVFQETCIALWRSFDEFEPGTDFGAWARTTARFRVLAHAKKRTSDKHVFATETIELLAEEIEEDSPVIAKRSAQLDHCLRKLPEADRRILVERYFDGRSAAQMASDMGRPLGTLYKSLRRIRRLLLECVEMNIRREEHTA</sequence>
<evidence type="ECO:0000259" key="6">
    <source>
        <dbReference type="Pfam" id="PF08281"/>
    </source>
</evidence>
<dbReference type="KEGG" id="amuc:Pan181_49410"/>
<organism evidence="7 8">
    <name type="scientific">Aeoliella mucimassa</name>
    <dbReference type="NCBI Taxonomy" id="2527972"/>
    <lineage>
        <taxon>Bacteria</taxon>
        <taxon>Pseudomonadati</taxon>
        <taxon>Planctomycetota</taxon>
        <taxon>Planctomycetia</taxon>
        <taxon>Pirellulales</taxon>
        <taxon>Lacipirellulaceae</taxon>
        <taxon>Aeoliella</taxon>
    </lineage>
</organism>
<dbReference type="SUPFAM" id="SSF88659">
    <property type="entry name" value="Sigma3 and sigma4 domains of RNA polymerase sigma factors"/>
    <property type="match status" value="1"/>
</dbReference>
<dbReference type="InterPro" id="IPR014284">
    <property type="entry name" value="RNA_pol_sigma-70_dom"/>
</dbReference>
<dbReference type="InterPro" id="IPR036388">
    <property type="entry name" value="WH-like_DNA-bd_sf"/>
</dbReference>
<dbReference type="InterPro" id="IPR013324">
    <property type="entry name" value="RNA_pol_sigma_r3/r4-like"/>
</dbReference>
<feature type="domain" description="RNA polymerase sigma-70 region 2" evidence="5">
    <location>
        <begin position="16"/>
        <end position="82"/>
    </location>
</feature>
<evidence type="ECO:0000313" key="8">
    <source>
        <dbReference type="Proteomes" id="UP000315750"/>
    </source>
</evidence>
<evidence type="ECO:0000256" key="3">
    <source>
        <dbReference type="ARBA" id="ARBA00023082"/>
    </source>
</evidence>
<evidence type="ECO:0000256" key="4">
    <source>
        <dbReference type="ARBA" id="ARBA00023163"/>
    </source>
</evidence>
<feature type="domain" description="RNA polymerase sigma factor 70 region 4 type 2" evidence="6">
    <location>
        <begin position="112"/>
        <end position="164"/>
    </location>
</feature>
<dbReference type="InterPro" id="IPR039425">
    <property type="entry name" value="RNA_pol_sigma-70-like"/>
</dbReference>
<dbReference type="Gene3D" id="1.10.1740.10">
    <property type="match status" value="1"/>
</dbReference>
<dbReference type="GO" id="GO:0016987">
    <property type="term" value="F:sigma factor activity"/>
    <property type="evidence" value="ECO:0007669"/>
    <property type="project" value="UniProtKB-KW"/>
</dbReference>
<comment type="similarity">
    <text evidence="1">Belongs to the sigma-70 factor family. ECF subfamily.</text>
</comment>
<accession>A0A518AVG1</accession>
<proteinExistence type="inferred from homology"/>